<dbReference type="EMBL" id="JACBZM010000001">
    <property type="protein sequence ID" value="NYI47679.1"/>
    <property type="molecule type" value="Genomic_DNA"/>
</dbReference>
<accession>A0A7Y9ZLH4</accession>
<dbReference type="InterPro" id="IPR011009">
    <property type="entry name" value="Kinase-like_dom_sf"/>
</dbReference>
<feature type="domain" description="Aminoglycoside phosphotransferase" evidence="1">
    <location>
        <begin position="154"/>
        <end position="288"/>
    </location>
</feature>
<dbReference type="AlphaFoldDB" id="A0A7Y9ZLH4"/>
<name>A0A7Y9ZLH4_9ACTN</name>
<protein>
    <recommendedName>
        <fullName evidence="1">Aminoglycoside phosphotransferase domain-containing protein</fullName>
    </recommendedName>
</protein>
<evidence type="ECO:0000313" key="2">
    <source>
        <dbReference type="EMBL" id="NYI47679.1"/>
    </source>
</evidence>
<dbReference type="InterPro" id="IPR002575">
    <property type="entry name" value="Aminoglycoside_PTrfase"/>
</dbReference>
<organism evidence="2 3">
    <name type="scientific">Nocardioides aromaticivorans</name>
    <dbReference type="NCBI Taxonomy" id="200618"/>
    <lineage>
        <taxon>Bacteria</taxon>
        <taxon>Bacillati</taxon>
        <taxon>Actinomycetota</taxon>
        <taxon>Actinomycetes</taxon>
        <taxon>Propionibacteriales</taxon>
        <taxon>Nocardioidaceae</taxon>
        <taxon>Nocardioides</taxon>
    </lineage>
</organism>
<dbReference type="Gene3D" id="3.90.1200.10">
    <property type="match status" value="1"/>
</dbReference>
<dbReference type="Proteomes" id="UP000562045">
    <property type="component" value="Unassembled WGS sequence"/>
</dbReference>
<evidence type="ECO:0000259" key="1">
    <source>
        <dbReference type="Pfam" id="PF01636"/>
    </source>
</evidence>
<dbReference type="SUPFAM" id="SSF56112">
    <property type="entry name" value="Protein kinase-like (PK-like)"/>
    <property type="match status" value="1"/>
</dbReference>
<comment type="caution">
    <text evidence="2">The sequence shown here is derived from an EMBL/GenBank/DDBJ whole genome shotgun (WGS) entry which is preliminary data.</text>
</comment>
<sequence>MHDRSALGPADVSDATLAAMVATLYDAGDASVTVLRSQAVQVDYELPAITTGGRWWVRGTASIDGHERDFTLFVKHVHEWSRSPFFEMVPPEVREWAAGMVPWRTEGAVYRAGLGDLLPEGLAMPRAVGIHEIDDRAYAVWLEVVPTVEVAWDLDRYRRAAHLLGRFAARPGIRALARIGSREWDVRSYVDGRLGHQVLPILGDEGIWRHPLVAGTFVDLRPRLLAAVDRLPELTDELLALPELVGHGDACPNNLLVRPDRDGFTMIDFGFFMALPVGFDLGQLLVGEVQLGRGDGSDLAERGEACLASYVDGLAAEGLELDLATVRRAHALHLLVFSGLSAIPFEHLDAEPTDALRAMAATRAAIARHALDLVDQTG</sequence>
<dbReference type="RefSeq" id="WP_179651739.1">
    <property type="nucleotide sequence ID" value="NZ_JACBZM010000001.1"/>
</dbReference>
<proteinExistence type="predicted"/>
<gene>
    <name evidence="2" type="ORF">BJ993_004759</name>
</gene>
<dbReference type="Pfam" id="PF01636">
    <property type="entry name" value="APH"/>
    <property type="match status" value="1"/>
</dbReference>
<reference evidence="2 3" key="1">
    <citation type="submission" date="2020-07" db="EMBL/GenBank/DDBJ databases">
        <title>Sequencing the genomes of 1000 actinobacteria strains.</title>
        <authorList>
            <person name="Klenk H.-P."/>
        </authorList>
    </citation>
    <scope>NUCLEOTIDE SEQUENCE [LARGE SCALE GENOMIC DNA]</scope>
    <source>
        <strain evidence="2 3">DSM 15131</strain>
    </source>
</reference>
<evidence type="ECO:0000313" key="3">
    <source>
        <dbReference type="Proteomes" id="UP000562045"/>
    </source>
</evidence>